<evidence type="ECO:0000313" key="7">
    <source>
        <dbReference type="Proteomes" id="UP000036168"/>
    </source>
</evidence>
<evidence type="ECO:0000313" key="6">
    <source>
        <dbReference type="EMBL" id="MEC0485955.1"/>
    </source>
</evidence>
<dbReference type="CDD" id="cd02883">
    <property type="entry name" value="NUDIX_Hydrolase"/>
    <property type="match status" value="1"/>
</dbReference>
<evidence type="ECO:0000259" key="4">
    <source>
        <dbReference type="PROSITE" id="PS51462"/>
    </source>
</evidence>
<reference evidence="5 7" key="1">
    <citation type="journal article" date="2015" name="Int. J. Syst. Evol. Microbiol.">
        <title>Bacillus glycinifermentans sp. nov., isolated from fermented soybean paste.</title>
        <authorList>
            <person name="Kim S.J."/>
            <person name="Dunlap C.A."/>
            <person name="Kwon S.W."/>
            <person name="Rooney A.P."/>
        </authorList>
    </citation>
    <scope>NUCLEOTIDE SEQUENCE [LARGE SCALE GENOMIC DNA]</scope>
    <source>
        <strain evidence="5 7">GO-13</strain>
    </source>
</reference>
<dbReference type="EC" id="3.6.-.-" evidence="6"/>
<dbReference type="PANTHER" id="PTHR43046">
    <property type="entry name" value="GDP-MANNOSE MANNOSYL HYDROLASE"/>
    <property type="match status" value="1"/>
</dbReference>
<dbReference type="SUPFAM" id="SSF55811">
    <property type="entry name" value="Nudix"/>
    <property type="match status" value="1"/>
</dbReference>
<dbReference type="EMBL" id="LECW02000041">
    <property type="protein sequence ID" value="KRT91006.1"/>
    <property type="molecule type" value="Genomic_DNA"/>
</dbReference>
<keyword evidence="8" id="KW-1185">Reference proteome</keyword>
<dbReference type="PANTHER" id="PTHR43046:SF2">
    <property type="entry name" value="8-OXO-DGTP DIPHOSPHATASE-RELATED"/>
    <property type="match status" value="1"/>
</dbReference>
<dbReference type="AlphaFoldDB" id="A0A0J6H3Y7"/>
<organism evidence="5 7">
    <name type="scientific">Bacillus glycinifermentans</name>
    <dbReference type="NCBI Taxonomy" id="1664069"/>
    <lineage>
        <taxon>Bacteria</taxon>
        <taxon>Bacillati</taxon>
        <taxon>Bacillota</taxon>
        <taxon>Bacilli</taxon>
        <taxon>Bacillales</taxon>
        <taxon>Bacillaceae</taxon>
        <taxon>Bacillus</taxon>
    </lineage>
</organism>
<dbReference type="EMBL" id="JARRTL010000012">
    <property type="protein sequence ID" value="MEC0485955.1"/>
    <property type="molecule type" value="Genomic_DNA"/>
</dbReference>
<protein>
    <submittedName>
        <fullName evidence="5">DNA mismatch repair protein MutT</fullName>
    </submittedName>
    <submittedName>
        <fullName evidence="6">NUDIX hydrolase</fullName>
        <ecNumber evidence="6">3.6.-.-</ecNumber>
    </submittedName>
</protein>
<dbReference type="PATRIC" id="fig|1664069.3.peg.370"/>
<dbReference type="Proteomes" id="UP001341297">
    <property type="component" value="Unassembled WGS sequence"/>
</dbReference>
<accession>A0A0J6EA86</accession>
<name>A0A0J6H3Y7_9BACI</name>
<evidence type="ECO:0000256" key="3">
    <source>
        <dbReference type="RuleBase" id="RU003476"/>
    </source>
</evidence>
<keyword evidence="2 3" id="KW-0378">Hydrolase</keyword>
<proteinExistence type="inferred from homology"/>
<dbReference type="PRINTS" id="PR00502">
    <property type="entry name" value="NUDIXFAMILY"/>
</dbReference>
<reference evidence="5" key="2">
    <citation type="submission" date="2015-10" db="EMBL/GenBank/DDBJ databases">
        <authorList>
            <person name="Gilbert D.G."/>
        </authorList>
    </citation>
    <scope>NUCLEOTIDE SEQUENCE</scope>
    <source>
        <strain evidence="5">GO-13</strain>
    </source>
</reference>
<dbReference type="InterPro" id="IPR000086">
    <property type="entry name" value="NUDIX_hydrolase_dom"/>
</dbReference>
<dbReference type="PROSITE" id="PS00893">
    <property type="entry name" value="NUDIX_BOX"/>
    <property type="match status" value="1"/>
</dbReference>
<dbReference type="OrthoDB" id="9804563at2"/>
<dbReference type="InterPro" id="IPR015797">
    <property type="entry name" value="NUDIX_hydrolase-like_dom_sf"/>
</dbReference>
<evidence type="ECO:0000256" key="2">
    <source>
        <dbReference type="ARBA" id="ARBA00022801"/>
    </source>
</evidence>
<dbReference type="InterPro" id="IPR020476">
    <property type="entry name" value="Nudix_hydrolase"/>
</dbReference>
<comment type="similarity">
    <text evidence="3">Belongs to the Nudix hydrolase family.</text>
</comment>
<reference evidence="6 8" key="3">
    <citation type="submission" date="2023-03" db="EMBL/GenBank/DDBJ databases">
        <title>Agriculturally important microbes genome sequencing.</title>
        <authorList>
            <person name="Dunlap C."/>
        </authorList>
    </citation>
    <scope>NUCLEOTIDE SEQUENCE [LARGE SCALE GENOMIC DNA]</scope>
    <source>
        <strain evidence="6 8">CBP-3203</strain>
    </source>
</reference>
<comment type="caution">
    <text evidence="5">The sequence shown here is derived from an EMBL/GenBank/DDBJ whole genome shotgun (WGS) entry which is preliminary data.</text>
</comment>
<gene>
    <name evidence="5" type="ORF">AB447_223920</name>
    <name evidence="6" type="ORF">P8828_14130</name>
</gene>
<dbReference type="InterPro" id="IPR020084">
    <property type="entry name" value="NUDIX_hydrolase_CS"/>
</dbReference>
<dbReference type="RefSeq" id="WP_048355718.1">
    <property type="nucleotide sequence ID" value="NZ_CP023481.1"/>
</dbReference>
<feature type="domain" description="Nudix hydrolase" evidence="4">
    <location>
        <begin position="2"/>
        <end position="125"/>
    </location>
</feature>
<dbReference type="GO" id="GO:0016787">
    <property type="term" value="F:hydrolase activity"/>
    <property type="evidence" value="ECO:0007669"/>
    <property type="project" value="UniProtKB-KW"/>
</dbReference>
<comment type="cofactor">
    <cofactor evidence="1">
        <name>Mg(2+)</name>
        <dbReference type="ChEBI" id="CHEBI:18420"/>
    </cofactor>
</comment>
<dbReference type="Pfam" id="PF00293">
    <property type="entry name" value="NUDIX"/>
    <property type="match status" value="1"/>
</dbReference>
<accession>A0A0J6H3Y7</accession>
<evidence type="ECO:0000256" key="1">
    <source>
        <dbReference type="ARBA" id="ARBA00001946"/>
    </source>
</evidence>
<evidence type="ECO:0000313" key="8">
    <source>
        <dbReference type="Proteomes" id="UP001341297"/>
    </source>
</evidence>
<dbReference type="Gene3D" id="3.90.79.10">
    <property type="entry name" value="Nucleoside Triphosphate Pyrophosphohydrolase"/>
    <property type="match status" value="1"/>
</dbReference>
<evidence type="ECO:0000313" key="5">
    <source>
        <dbReference type="EMBL" id="KRT91006.1"/>
    </source>
</evidence>
<dbReference type="STRING" id="1664069.BGLY_0622"/>
<sequence length="149" mass="17358">MNAVNTIGCFTIVENGEGKILLVKRKDYPVWDLPGGRMEKHEQPETCAIREMEEETGYRVSITCKIGEYEQPQYHDVQYIYSGKLLGGEPIKQGPETAKIGWFRKDRLPLLMVPHRRKQIKNFIKHHNKLVKGTLKTPFLIRFITTFKK</sequence>
<dbReference type="PROSITE" id="PS51462">
    <property type="entry name" value="NUDIX"/>
    <property type="match status" value="1"/>
</dbReference>
<dbReference type="Proteomes" id="UP000036168">
    <property type="component" value="Unassembled WGS sequence"/>
</dbReference>